<comment type="caution">
    <text evidence="2">The sequence shown here is derived from an EMBL/GenBank/DDBJ whole genome shotgun (WGS) entry which is preliminary data.</text>
</comment>
<gene>
    <name evidence="2" type="ORF">FWK35_00020916</name>
</gene>
<evidence type="ECO:0000313" key="2">
    <source>
        <dbReference type="EMBL" id="KAF0752835.1"/>
    </source>
</evidence>
<protein>
    <submittedName>
        <fullName evidence="2">DUF4806 domain-containing protein</fullName>
    </submittedName>
</protein>
<organism evidence="2 3">
    <name type="scientific">Aphis craccivora</name>
    <name type="common">Cowpea aphid</name>
    <dbReference type="NCBI Taxonomy" id="307492"/>
    <lineage>
        <taxon>Eukaryota</taxon>
        <taxon>Metazoa</taxon>
        <taxon>Ecdysozoa</taxon>
        <taxon>Arthropoda</taxon>
        <taxon>Hexapoda</taxon>
        <taxon>Insecta</taxon>
        <taxon>Pterygota</taxon>
        <taxon>Neoptera</taxon>
        <taxon>Paraneoptera</taxon>
        <taxon>Hemiptera</taxon>
        <taxon>Sternorrhyncha</taxon>
        <taxon>Aphidomorpha</taxon>
        <taxon>Aphidoidea</taxon>
        <taxon>Aphididae</taxon>
        <taxon>Aphidini</taxon>
        <taxon>Aphis</taxon>
        <taxon>Aphis</taxon>
    </lineage>
</organism>
<dbReference type="Proteomes" id="UP000478052">
    <property type="component" value="Unassembled WGS sequence"/>
</dbReference>
<evidence type="ECO:0000313" key="3">
    <source>
        <dbReference type="Proteomes" id="UP000478052"/>
    </source>
</evidence>
<dbReference type="EMBL" id="VUJU01004920">
    <property type="protein sequence ID" value="KAF0752835.1"/>
    <property type="molecule type" value="Genomic_DNA"/>
</dbReference>
<evidence type="ECO:0000256" key="1">
    <source>
        <dbReference type="SAM" id="Phobius"/>
    </source>
</evidence>
<proteinExistence type="predicted"/>
<accession>A0A6G0YC22</accession>
<name>A0A6G0YC22_APHCR</name>
<keyword evidence="1" id="KW-0812">Transmembrane</keyword>
<keyword evidence="3" id="KW-1185">Reference proteome</keyword>
<feature type="transmembrane region" description="Helical" evidence="1">
    <location>
        <begin position="24"/>
        <end position="43"/>
    </location>
</feature>
<keyword evidence="1" id="KW-1133">Transmembrane helix</keyword>
<reference evidence="2 3" key="1">
    <citation type="submission" date="2019-08" db="EMBL/GenBank/DDBJ databases">
        <title>Whole genome of Aphis craccivora.</title>
        <authorList>
            <person name="Voronova N.V."/>
            <person name="Shulinski R.S."/>
            <person name="Bandarenka Y.V."/>
            <person name="Zhorov D.G."/>
            <person name="Warner D."/>
        </authorList>
    </citation>
    <scope>NUCLEOTIDE SEQUENCE [LARGE SCALE GENOMIC DNA]</scope>
    <source>
        <strain evidence="2">180601</strain>
        <tissue evidence="2">Whole Body</tissue>
    </source>
</reference>
<keyword evidence="1" id="KW-0472">Membrane</keyword>
<sequence length="44" mass="5029">MNKLSTGDLMSQYSFIGKKGKNKFNNLFVCTVIFGKLCIHIFIE</sequence>
<dbReference type="AlphaFoldDB" id="A0A6G0YC22"/>